<evidence type="ECO:0000259" key="2">
    <source>
        <dbReference type="Pfam" id="PF04851"/>
    </source>
</evidence>
<dbReference type="GO" id="GO:0005524">
    <property type="term" value="F:ATP binding"/>
    <property type="evidence" value="ECO:0007669"/>
    <property type="project" value="InterPro"/>
</dbReference>
<dbReference type="SUPFAM" id="SSF52540">
    <property type="entry name" value="P-loop containing nucleoside triphosphate hydrolases"/>
    <property type="match status" value="1"/>
</dbReference>
<evidence type="ECO:0000256" key="1">
    <source>
        <dbReference type="SAM" id="MobiDB-lite"/>
    </source>
</evidence>
<dbReference type="InterPro" id="IPR050742">
    <property type="entry name" value="Helicase_Restrict-Modif_Enz"/>
</dbReference>
<feature type="region of interest" description="Disordered" evidence="1">
    <location>
        <begin position="16"/>
        <end position="36"/>
    </location>
</feature>
<dbReference type="Pfam" id="PF04851">
    <property type="entry name" value="ResIII"/>
    <property type="match status" value="1"/>
</dbReference>
<dbReference type="PANTHER" id="PTHR47396">
    <property type="entry name" value="TYPE I RESTRICTION ENZYME ECOKI R PROTEIN"/>
    <property type="match status" value="1"/>
</dbReference>
<evidence type="ECO:0000313" key="3">
    <source>
        <dbReference type="EMBL" id="KUF19237.1"/>
    </source>
</evidence>
<dbReference type="AlphaFoldDB" id="A0A0W7X8K6"/>
<reference evidence="3 4" key="1">
    <citation type="submission" date="2015-12" db="EMBL/GenBank/DDBJ databases">
        <title>Draft genome sequence of Streptomyces silvensis ATCC 53525, a producer of novel hormone antagonists.</title>
        <authorList>
            <person name="Johnston C.W."/>
            <person name="Li Y."/>
            <person name="Magarvey N.A."/>
        </authorList>
    </citation>
    <scope>NUCLEOTIDE SEQUENCE [LARGE SCALE GENOMIC DNA]</scope>
    <source>
        <strain evidence="3 4">ATCC 53525</strain>
    </source>
</reference>
<feature type="compositionally biased region" description="Low complexity" evidence="1">
    <location>
        <begin position="22"/>
        <end position="35"/>
    </location>
</feature>
<dbReference type="EMBL" id="LOCL01000028">
    <property type="protein sequence ID" value="KUF19237.1"/>
    <property type="molecule type" value="Genomic_DNA"/>
</dbReference>
<dbReference type="Proteomes" id="UP000054804">
    <property type="component" value="Unassembled WGS sequence"/>
</dbReference>
<gene>
    <name evidence="3" type="ORF">AT728_22120</name>
</gene>
<evidence type="ECO:0000313" key="4">
    <source>
        <dbReference type="Proteomes" id="UP000054804"/>
    </source>
</evidence>
<proteinExistence type="predicted"/>
<dbReference type="GO" id="GO:0016787">
    <property type="term" value="F:hydrolase activity"/>
    <property type="evidence" value="ECO:0007669"/>
    <property type="project" value="InterPro"/>
</dbReference>
<dbReference type="GO" id="GO:0003677">
    <property type="term" value="F:DNA binding"/>
    <property type="evidence" value="ECO:0007669"/>
    <property type="project" value="InterPro"/>
</dbReference>
<dbReference type="InterPro" id="IPR006935">
    <property type="entry name" value="Helicase/UvrB_N"/>
</dbReference>
<dbReference type="GO" id="GO:0005829">
    <property type="term" value="C:cytosol"/>
    <property type="evidence" value="ECO:0007669"/>
    <property type="project" value="TreeGrafter"/>
</dbReference>
<dbReference type="RefSeq" id="WP_058846726.1">
    <property type="nucleotide sequence ID" value="NZ_LOCL01000028.1"/>
</dbReference>
<protein>
    <recommendedName>
        <fullName evidence="2">Helicase/UvrB N-terminal domain-containing protein</fullName>
    </recommendedName>
</protein>
<name>A0A0W7X8K6_9ACTN</name>
<accession>A0A0W7X8K6</accession>
<dbReference type="STRING" id="1765722.AT728_22120"/>
<feature type="domain" description="Helicase/UvrB N-terminal" evidence="2">
    <location>
        <begin position="37"/>
        <end position="198"/>
    </location>
</feature>
<organism evidence="3 4">
    <name type="scientific">Streptomyces silvensis</name>
    <dbReference type="NCBI Taxonomy" id="1765722"/>
    <lineage>
        <taxon>Bacteria</taxon>
        <taxon>Bacillati</taxon>
        <taxon>Actinomycetota</taxon>
        <taxon>Actinomycetes</taxon>
        <taxon>Kitasatosporales</taxon>
        <taxon>Streptomycetaceae</taxon>
        <taxon>Streptomyces</taxon>
    </lineage>
</organism>
<dbReference type="InterPro" id="IPR027417">
    <property type="entry name" value="P-loop_NTPase"/>
</dbReference>
<keyword evidence="4" id="KW-1185">Reference proteome</keyword>
<dbReference type="Gene3D" id="3.40.50.300">
    <property type="entry name" value="P-loop containing nucleotide triphosphate hydrolases"/>
    <property type="match status" value="1"/>
</dbReference>
<comment type="caution">
    <text evidence="3">The sequence shown here is derived from an EMBL/GenBank/DDBJ whole genome shotgun (WGS) entry which is preliminary data.</text>
</comment>
<sequence length="205" mass="22340">MAVERPFLRELRLHAMPTSPEPAALTPQTTPAATRRTLRADQQRAVDSGVRGLRRPRSRGHMVSACGTGKTLIALRTAEALKIRFLLVVVPSRDLIGQWAAVARADGRTEQLMAVSSLNADKHPVLAKAGAASTSSGEYLAYWLVQRAKKGEPATVFVTLDSLPRVEEIQHSVFPAPAFDLAIVDEAHRTAGSWGKEWTMVVRAQ</sequence>
<dbReference type="PANTHER" id="PTHR47396:SF1">
    <property type="entry name" value="ATP-DEPENDENT HELICASE IRC3-RELATED"/>
    <property type="match status" value="1"/>
</dbReference>